<proteinExistence type="predicted"/>
<dbReference type="RefSeq" id="XP_028546756.1">
    <property type="nucleotide sequence ID" value="XM_028690955.1"/>
</dbReference>
<dbReference type="GeneID" id="39744975"/>
<dbReference type="EMBL" id="BDQF01000149">
    <property type="protein sequence ID" value="GAW84167.1"/>
    <property type="molecule type" value="Genomic_DNA"/>
</dbReference>
<dbReference type="AlphaFoldDB" id="A0A1Y1JSN6"/>
<protein>
    <submittedName>
        <fullName evidence="2">Uncharacterized protein</fullName>
    </submittedName>
</protein>
<feature type="compositionally biased region" description="Basic and acidic residues" evidence="1">
    <location>
        <begin position="60"/>
        <end position="70"/>
    </location>
</feature>
<name>A0A1Y1JSN6_PLAGO</name>
<evidence type="ECO:0000313" key="3">
    <source>
        <dbReference type="Proteomes" id="UP000195521"/>
    </source>
</evidence>
<comment type="caution">
    <text evidence="2">The sequence shown here is derived from an EMBL/GenBank/DDBJ whole genome shotgun (WGS) entry which is preliminary data.</text>
</comment>
<sequence length="101" mass="11948">ERPHGHLYQGRLYGENIQQHTFLGEGMHQNNHRQPFIYEHAEEPRRKKKKKKGSTGIVPKMEETNDEKNKSKPKKKQKKTKDGQTKRKNPNQDIHHVGYNP</sequence>
<organism evidence="2 3">
    <name type="scientific">Plasmodium gonderi</name>
    <dbReference type="NCBI Taxonomy" id="77519"/>
    <lineage>
        <taxon>Eukaryota</taxon>
        <taxon>Sar</taxon>
        <taxon>Alveolata</taxon>
        <taxon>Apicomplexa</taxon>
        <taxon>Aconoidasida</taxon>
        <taxon>Haemosporida</taxon>
        <taxon>Plasmodiidae</taxon>
        <taxon>Plasmodium</taxon>
        <taxon>Plasmodium (Plasmodium)</taxon>
    </lineage>
</organism>
<reference evidence="3" key="1">
    <citation type="submission" date="2017-04" db="EMBL/GenBank/DDBJ databases">
        <title>Plasmodium gonderi genome.</title>
        <authorList>
            <person name="Arisue N."/>
            <person name="Honma H."/>
            <person name="Kawai S."/>
            <person name="Tougan T."/>
            <person name="Tanabe K."/>
            <person name="Horii T."/>
        </authorList>
    </citation>
    <scope>NUCLEOTIDE SEQUENCE [LARGE SCALE GENOMIC DNA]</scope>
    <source>
        <strain evidence="3">ATCC 30045</strain>
    </source>
</reference>
<feature type="region of interest" description="Disordered" evidence="1">
    <location>
        <begin position="19"/>
        <end position="101"/>
    </location>
</feature>
<feature type="non-terminal residue" evidence="2">
    <location>
        <position position="1"/>
    </location>
</feature>
<dbReference type="Proteomes" id="UP000195521">
    <property type="component" value="Unassembled WGS sequence"/>
</dbReference>
<accession>A0A1Y1JSN6</accession>
<evidence type="ECO:0000313" key="2">
    <source>
        <dbReference type="EMBL" id="GAW84167.1"/>
    </source>
</evidence>
<evidence type="ECO:0000256" key="1">
    <source>
        <dbReference type="SAM" id="MobiDB-lite"/>
    </source>
</evidence>
<gene>
    <name evidence="2" type="ORF">PGO_001465</name>
</gene>
<keyword evidence="3" id="KW-1185">Reference proteome</keyword>